<dbReference type="SUPFAM" id="SSF48264">
    <property type="entry name" value="Cytochrome P450"/>
    <property type="match status" value="1"/>
</dbReference>
<dbReference type="OrthoDB" id="1470350at2759"/>
<evidence type="ECO:0000256" key="8">
    <source>
        <dbReference type="ARBA" id="ARBA00023033"/>
    </source>
</evidence>
<protein>
    <recommendedName>
        <fullName evidence="11">Cytochrome P450</fullName>
    </recommendedName>
</protein>
<dbReference type="AlphaFoldDB" id="J4HXE4"/>
<dbReference type="STRING" id="599839.J4HXE4"/>
<accession>J4HXE4</accession>
<dbReference type="GO" id="GO:0016705">
    <property type="term" value="F:oxidoreductase activity, acting on paired donors, with incorporation or reduction of molecular oxygen"/>
    <property type="evidence" value="ECO:0007669"/>
    <property type="project" value="InterPro"/>
</dbReference>
<evidence type="ECO:0000256" key="3">
    <source>
        <dbReference type="ARBA" id="ARBA00010617"/>
    </source>
</evidence>
<dbReference type="Gene3D" id="1.10.630.10">
    <property type="entry name" value="Cytochrome P450"/>
    <property type="match status" value="1"/>
</dbReference>
<evidence type="ECO:0000256" key="4">
    <source>
        <dbReference type="ARBA" id="ARBA00022617"/>
    </source>
</evidence>
<dbReference type="InParanoid" id="J4HXE4"/>
<keyword evidence="5" id="KW-0479">Metal-binding</keyword>
<keyword evidence="8" id="KW-0503">Monooxygenase</keyword>
<keyword evidence="10" id="KW-1185">Reference proteome</keyword>
<dbReference type="GO" id="GO:0004497">
    <property type="term" value="F:monooxygenase activity"/>
    <property type="evidence" value="ECO:0007669"/>
    <property type="project" value="UniProtKB-KW"/>
</dbReference>
<proteinExistence type="inferred from homology"/>
<dbReference type="InterPro" id="IPR050121">
    <property type="entry name" value="Cytochrome_P450_monoxygenase"/>
</dbReference>
<dbReference type="PANTHER" id="PTHR24305:SF166">
    <property type="entry name" value="CYTOCHROME P450 12A4, MITOCHONDRIAL-RELATED"/>
    <property type="match status" value="1"/>
</dbReference>
<dbReference type="Proteomes" id="UP000006352">
    <property type="component" value="Unassembled WGS sequence"/>
</dbReference>
<reference evidence="9 10" key="1">
    <citation type="journal article" date="2012" name="Appl. Environ. Microbiol.">
        <title>Short-read sequencing for genomic analysis of the brown rot fungus Fibroporia radiculosa.</title>
        <authorList>
            <person name="Tang J.D."/>
            <person name="Perkins A.D."/>
            <person name="Sonstegard T.S."/>
            <person name="Schroeder S.G."/>
            <person name="Burgess S.C."/>
            <person name="Diehl S.V."/>
        </authorList>
    </citation>
    <scope>NUCLEOTIDE SEQUENCE [LARGE SCALE GENOMIC DNA]</scope>
    <source>
        <strain evidence="9 10">TFFH 294</strain>
    </source>
</reference>
<name>J4HXE4_9APHY</name>
<dbReference type="PRINTS" id="PR00385">
    <property type="entry name" value="P450"/>
</dbReference>
<keyword evidence="4" id="KW-0349">Heme</keyword>
<sequence length="375" mass="43015">MLTLRPQQSDNLWFTDPKAVQHIFNKAGSSYARRTDARHIARQLMGESVLYADGHNHSRIRRIMEPAFSTAQLRSFLPLFRQSAAKLSRKWKEQLQSAMTDAERTINVSRWFSRTTLDIIGEAAFDYHCGALDDEENELVHVYKNMFRDSVMHPTRATLLFRSMWPYIPDSILRFIVYIPTKEYKRLRYSLQTINQLSRRLIGQKIETCLNNDGEKKKDIMSLLVKANASENPKTELRQAEMTAQVATFLLAGHETSAGALTWILWELAKDKRFQSEMRAEIAAMRAQVNERSDPDLTMSDLDSLIYVNAAIKEGLRLHPLVYMLVRVANQDDVIPLSKPILTEDGNLISEIPVSKGQNVSVSVWGYNRRVILVS</sequence>
<dbReference type="HOGENOM" id="CLU_912434_0_0_1"/>
<dbReference type="PANTHER" id="PTHR24305">
    <property type="entry name" value="CYTOCHROME P450"/>
    <property type="match status" value="1"/>
</dbReference>
<keyword evidence="6" id="KW-0560">Oxidoreductase</keyword>
<keyword evidence="7" id="KW-0408">Iron</keyword>
<comment type="cofactor">
    <cofactor evidence="1">
        <name>heme</name>
        <dbReference type="ChEBI" id="CHEBI:30413"/>
    </cofactor>
</comment>
<evidence type="ECO:0000313" key="9">
    <source>
        <dbReference type="EMBL" id="CCM03242.1"/>
    </source>
</evidence>
<dbReference type="InterPro" id="IPR036396">
    <property type="entry name" value="Cyt_P450_sf"/>
</dbReference>
<dbReference type="EMBL" id="HE797106">
    <property type="protein sequence ID" value="CCM03242.1"/>
    <property type="molecule type" value="Genomic_DNA"/>
</dbReference>
<dbReference type="GO" id="GO:0020037">
    <property type="term" value="F:heme binding"/>
    <property type="evidence" value="ECO:0007669"/>
    <property type="project" value="InterPro"/>
</dbReference>
<comment type="pathway">
    <text evidence="2">Secondary metabolite biosynthesis.</text>
</comment>
<dbReference type="GO" id="GO:0005506">
    <property type="term" value="F:iron ion binding"/>
    <property type="evidence" value="ECO:0007669"/>
    <property type="project" value="InterPro"/>
</dbReference>
<evidence type="ECO:0000256" key="6">
    <source>
        <dbReference type="ARBA" id="ARBA00023002"/>
    </source>
</evidence>
<evidence type="ECO:0008006" key="11">
    <source>
        <dbReference type="Google" id="ProtNLM"/>
    </source>
</evidence>
<evidence type="ECO:0000256" key="1">
    <source>
        <dbReference type="ARBA" id="ARBA00001971"/>
    </source>
</evidence>
<comment type="similarity">
    <text evidence="3">Belongs to the cytochrome P450 family.</text>
</comment>
<evidence type="ECO:0000313" key="10">
    <source>
        <dbReference type="Proteomes" id="UP000006352"/>
    </source>
</evidence>
<gene>
    <name evidence="9" type="ORF">FIBRA_05367</name>
</gene>
<organism evidence="9 10">
    <name type="scientific">Fibroporia radiculosa</name>
    <dbReference type="NCBI Taxonomy" id="599839"/>
    <lineage>
        <taxon>Eukaryota</taxon>
        <taxon>Fungi</taxon>
        <taxon>Dikarya</taxon>
        <taxon>Basidiomycota</taxon>
        <taxon>Agaricomycotina</taxon>
        <taxon>Agaricomycetes</taxon>
        <taxon>Polyporales</taxon>
        <taxon>Fibroporiaceae</taxon>
        <taxon>Fibroporia</taxon>
    </lineage>
</organism>
<dbReference type="InterPro" id="IPR001128">
    <property type="entry name" value="Cyt_P450"/>
</dbReference>
<dbReference type="Pfam" id="PF00067">
    <property type="entry name" value="p450"/>
    <property type="match status" value="1"/>
</dbReference>
<evidence type="ECO:0000256" key="5">
    <source>
        <dbReference type="ARBA" id="ARBA00022723"/>
    </source>
</evidence>
<dbReference type="RefSeq" id="XP_012182525.1">
    <property type="nucleotide sequence ID" value="XM_012327135.1"/>
</dbReference>
<dbReference type="GeneID" id="24098153"/>
<evidence type="ECO:0000256" key="2">
    <source>
        <dbReference type="ARBA" id="ARBA00005179"/>
    </source>
</evidence>
<evidence type="ECO:0000256" key="7">
    <source>
        <dbReference type="ARBA" id="ARBA00023004"/>
    </source>
</evidence>